<proteinExistence type="predicted"/>
<evidence type="ECO:0000313" key="1">
    <source>
        <dbReference type="EMBL" id="KKM24100.1"/>
    </source>
</evidence>
<sequence length="134" mass="15408">MPCHPSHTYGPGLDEYMGTEAEKAQQEADHLREVEESRQMVTDDPPPRPTLNLPYVRGVEQHRVLNYSYWNANGIGIAIVAKEGEVADWAAYIGGDNGWSTEDCVEWTIRHGCKLSRQQAHRWFPELPIERYRE</sequence>
<organism evidence="1">
    <name type="scientific">marine sediment metagenome</name>
    <dbReference type="NCBI Taxonomy" id="412755"/>
    <lineage>
        <taxon>unclassified sequences</taxon>
        <taxon>metagenomes</taxon>
        <taxon>ecological metagenomes</taxon>
    </lineage>
</organism>
<accession>A0A0F9L9A2</accession>
<name>A0A0F9L9A2_9ZZZZ</name>
<reference evidence="1" key="1">
    <citation type="journal article" date="2015" name="Nature">
        <title>Complex archaea that bridge the gap between prokaryotes and eukaryotes.</title>
        <authorList>
            <person name="Spang A."/>
            <person name="Saw J.H."/>
            <person name="Jorgensen S.L."/>
            <person name="Zaremba-Niedzwiedzka K."/>
            <person name="Martijn J."/>
            <person name="Lind A.E."/>
            <person name="van Eijk R."/>
            <person name="Schleper C."/>
            <person name="Guy L."/>
            <person name="Ettema T.J."/>
        </authorList>
    </citation>
    <scope>NUCLEOTIDE SEQUENCE</scope>
</reference>
<dbReference type="EMBL" id="LAZR01012993">
    <property type="protein sequence ID" value="KKM24100.1"/>
    <property type="molecule type" value="Genomic_DNA"/>
</dbReference>
<comment type="caution">
    <text evidence="1">The sequence shown here is derived from an EMBL/GenBank/DDBJ whole genome shotgun (WGS) entry which is preliminary data.</text>
</comment>
<dbReference type="AlphaFoldDB" id="A0A0F9L9A2"/>
<protein>
    <submittedName>
        <fullName evidence="1">Uncharacterized protein</fullName>
    </submittedName>
</protein>
<gene>
    <name evidence="1" type="ORF">LCGC14_1608500</name>
</gene>